<dbReference type="Gene3D" id="1.20.5.190">
    <property type="match status" value="1"/>
</dbReference>
<name>A0A5J5B2M1_9ASTE</name>
<dbReference type="AlphaFoldDB" id="A0A5J5B2M1"/>
<dbReference type="GO" id="GO:0005516">
    <property type="term" value="F:calmodulin binding"/>
    <property type="evidence" value="ECO:0007669"/>
    <property type="project" value="UniProtKB-KW"/>
</dbReference>
<keyword evidence="6" id="KW-1185">Reference proteome</keyword>
<protein>
    <recommendedName>
        <fullName evidence="7">DUF4005 domain-containing protein</fullName>
    </recommendedName>
</protein>
<feature type="region of interest" description="Disordered" evidence="4">
    <location>
        <begin position="330"/>
        <end position="371"/>
    </location>
</feature>
<sequence length="371" mass="41003">MGRSTTSCFKIITCGSDSIVNDDLQASESKGSSDKRGWSFRKRSATHRVLSNTVITETPSSGNKETPESATVDFQTQANSSASRENLCSARDDDTKVDVNLDESVLIVIQAAIRGFLAQRALLKLKNVVKLQAAVRGHLVRRHAVGTLRCVQAIVKMQALVRARHARLSVRGSCTEMKLDAKCGKDNESSKLLEKENSVAKSNITYTTIEKLLSNGFARQLLESTPRTKPIHIKCDPSRPDSAWIWLERWMSVSSTGAEQSPKPESSTEQQEQEKVEHSTCQVETIIPSESYCEATDLKTNNNGERVVPFEGEENLITHDADNFDFQACRPTSSSINDSLEQPQPENMETSNSKENSLDSLPNQIAESNLI</sequence>
<dbReference type="EMBL" id="CM018038">
    <property type="protein sequence ID" value="KAA8537545.1"/>
    <property type="molecule type" value="Genomic_DNA"/>
</dbReference>
<dbReference type="SMART" id="SM00015">
    <property type="entry name" value="IQ"/>
    <property type="match status" value="3"/>
</dbReference>
<dbReference type="Proteomes" id="UP000325577">
    <property type="component" value="Linkage Group LG15"/>
</dbReference>
<dbReference type="PANTHER" id="PTHR32295:SF154">
    <property type="entry name" value="PROTEIN IQ-DOMAIN 32"/>
    <property type="match status" value="1"/>
</dbReference>
<feature type="region of interest" description="Disordered" evidence="4">
    <location>
        <begin position="56"/>
        <end position="76"/>
    </location>
</feature>
<comment type="function">
    <text evidence="3">May be involved in cooperative interactions with calmodulins or calmodulin-like proteins. Recruits calmodulin proteins to microtubules, thus being a potential scaffold in cellular signaling and trafficking. May associate with nucleic acids and regulate gene expression at the transcriptional or post-transcriptional level.</text>
</comment>
<feature type="compositionally biased region" description="Polar residues" evidence="4">
    <location>
        <begin position="255"/>
        <end position="270"/>
    </location>
</feature>
<organism evidence="5 6">
    <name type="scientific">Nyssa sinensis</name>
    <dbReference type="NCBI Taxonomy" id="561372"/>
    <lineage>
        <taxon>Eukaryota</taxon>
        <taxon>Viridiplantae</taxon>
        <taxon>Streptophyta</taxon>
        <taxon>Embryophyta</taxon>
        <taxon>Tracheophyta</taxon>
        <taxon>Spermatophyta</taxon>
        <taxon>Magnoliopsida</taxon>
        <taxon>eudicotyledons</taxon>
        <taxon>Gunneridae</taxon>
        <taxon>Pentapetalae</taxon>
        <taxon>asterids</taxon>
        <taxon>Cornales</taxon>
        <taxon>Nyssaceae</taxon>
        <taxon>Nyssa</taxon>
    </lineage>
</organism>
<dbReference type="Pfam" id="PF00612">
    <property type="entry name" value="IQ"/>
    <property type="match status" value="2"/>
</dbReference>
<evidence type="ECO:0000256" key="1">
    <source>
        <dbReference type="ARBA" id="ARBA00022860"/>
    </source>
</evidence>
<comment type="similarity">
    <text evidence="2">Belongs to the IQD family.</text>
</comment>
<evidence type="ECO:0000256" key="2">
    <source>
        <dbReference type="ARBA" id="ARBA00024341"/>
    </source>
</evidence>
<evidence type="ECO:0000256" key="4">
    <source>
        <dbReference type="SAM" id="MobiDB-lite"/>
    </source>
</evidence>
<dbReference type="OrthoDB" id="1747078at2759"/>
<dbReference type="PROSITE" id="PS50096">
    <property type="entry name" value="IQ"/>
    <property type="match status" value="2"/>
</dbReference>
<dbReference type="SUPFAM" id="SSF52540">
    <property type="entry name" value="P-loop containing nucleoside triphosphate hydrolases"/>
    <property type="match status" value="1"/>
</dbReference>
<dbReference type="InterPro" id="IPR027417">
    <property type="entry name" value="P-loop_NTPase"/>
</dbReference>
<evidence type="ECO:0008006" key="7">
    <source>
        <dbReference type="Google" id="ProtNLM"/>
    </source>
</evidence>
<feature type="region of interest" description="Disordered" evidence="4">
    <location>
        <begin position="255"/>
        <end position="281"/>
    </location>
</feature>
<evidence type="ECO:0000256" key="3">
    <source>
        <dbReference type="ARBA" id="ARBA00045534"/>
    </source>
</evidence>
<gene>
    <name evidence="5" type="ORF">F0562_027153</name>
</gene>
<reference evidence="5 6" key="1">
    <citation type="submission" date="2019-09" db="EMBL/GenBank/DDBJ databases">
        <title>A chromosome-level genome assembly of the Chinese tupelo Nyssa sinensis.</title>
        <authorList>
            <person name="Yang X."/>
            <person name="Kang M."/>
            <person name="Yang Y."/>
            <person name="Xiong H."/>
            <person name="Wang M."/>
            <person name="Zhang Z."/>
            <person name="Wang Z."/>
            <person name="Wu H."/>
            <person name="Ma T."/>
            <person name="Liu J."/>
            <person name="Xi Z."/>
        </authorList>
    </citation>
    <scope>NUCLEOTIDE SEQUENCE [LARGE SCALE GENOMIC DNA]</scope>
    <source>
        <strain evidence="5">J267</strain>
        <tissue evidence="5">Leaf</tissue>
    </source>
</reference>
<dbReference type="PANTHER" id="PTHR32295">
    <property type="entry name" value="IQ-DOMAIN 5-RELATED"/>
    <property type="match status" value="1"/>
</dbReference>
<accession>A0A5J5B2M1</accession>
<evidence type="ECO:0000313" key="6">
    <source>
        <dbReference type="Proteomes" id="UP000325577"/>
    </source>
</evidence>
<dbReference type="InterPro" id="IPR000048">
    <property type="entry name" value="IQ_motif_EF-hand-BS"/>
</dbReference>
<proteinExistence type="inferred from homology"/>
<keyword evidence="1" id="KW-0112">Calmodulin-binding</keyword>
<evidence type="ECO:0000313" key="5">
    <source>
        <dbReference type="EMBL" id="KAA8537545.1"/>
    </source>
</evidence>